<reference evidence="3 4" key="1">
    <citation type="submission" date="2019-09" db="EMBL/GenBank/DDBJ databases">
        <title>Phylogeny of genus Pseudoclavibacter and closely related genus.</title>
        <authorList>
            <person name="Li Y."/>
        </authorList>
    </citation>
    <scope>NUCLEOTIDE SEQUENCE [LARGE SCALE GENOMIC DNA]</scope>
    <source>
        <strain evidence="3 4">KCTC 13959</strain>
    </source>
</reference>
<gene>
    <name evidence="3" type="ORF">F8O05_06205</name>
</gene>
<dbReference type="CDD" id="cd00093">
    <property type="entry name" value="HTH_XRE"/>
    <property type="match status" value="1"/>
</dbReference>
<evidence type="ECO:0000313" key="3">
    <source>
        <dbReference type="EMBL" id="KAB1643477.1"/>
    </source>
</evidence>
<dbReference type="Pfam" id="PF01381">
    <property type="entry name" value="HTH_3"/>
    <property type="match status" value="1"/>
</dbReference>
<dbReference type="GO" id="GO:0003677">
    <property type="term" value="F:DNA binding"/>
    <property type="evidence" value="ECO:0007669"/>
    <property type="project" value="UniProtKB-KW"/>
</dbReference>
<evidence type="ECO:0000259" key="2">
    <source>
        <dbReference type="PROSITE" id="PS50943"/>
    </source>
</evidence>
<proteinExistence type="predicted"/>
<dbReference type="OrthoDB" id="513181at2"/>
<dbReference type="EMBL" id="WBKB01000003">
    <property type="protein sequence ID" value="KAB1643477.1"/>
    <property type="molecule type" value="Genomic_DNA"/>
</dbReference>
<dbReference type="GO" id="GO:0005829">
    <property type="term" value="C:cytosol"/>
    <property type="evidence" value="ECO:0007669"/>
    <property type="project" value="TreeGrafter"/>
</dbReference>
<protein>
    <submittedName>
        <fullName evidence="3">Helix-turn-helix transcriptional regulator</fullName>
    </submittedName>
</protein>
<organism evidence="3 4">
    <name type="scientific">Gulosibacter chungangensis</name>
    <dbReference type="NCBI Taxonomy" id="979746"/>
    <lineage>
        <taxon>Bacteria</taxon>
        <taxon>Bacillati</taxon>
        <taxon>Actinomycetota</taxon>
        <taxon>Actinomycetes</taxon>
        <taxon>Micrococcales</taxon>
        <taxon>Microbacteriaceae</taxon>
        <taxon>Gulosibacter</taxon>
    </lineage>
</organism>
<name>A0A7J5BBX5_9MICO</name>
<dbReference type="InterPro" id="IPR001387">
    <property type="entry name" value="Cro/C1-type_HTH"/>
</dbReference>
<accession>A0A7J5BBX5</accession>
<dbReference type="InterPro" id="IPR011051">
    <property type="entry name" value="RmlC_Cupin_sf"/>
</dbReference>
<dbReference type="AlphaFoldDB" id="A0A7J5BBX5"/>
<feature type="domain" description="HTH cro/C1-type" evidence="2">
    <location>
        <begin position="13"/>
        <end position="67"/>
    </location>
</feature>
<keyword evidence="4" id="KW-1185">Reference proteome</keyword>
<keyword evidence="1" id="KW-0238">DNA-binding</keyword>
<dbReference type="PROSITE" id="PS50943">
    <property type="entry name" value="HTH_CROC1"/>
    <property type="match status" value="1"/>
</dbReference>
<dbReference type="CDD" id="cd02209">
    <property type="entry name" value="cupin_XRE_C"/>
    <property type="match status" value="1"/>
</dbReference>
<comment type="caution">
    <text evidence="3">The sequence shown here is derived from an EMBL/GenBank/DDBJ whole genome shotgun (WGS) entry which is preliminary data.</text>
</comment>
<dbReference type="SUPFAM" id="SSF51182">
    <property type="entry name" value="RmlC-like cupins"/>
    <property type="match status" value="1"/>
</dbReference>
<dbReference type="InterPro" id="IPR050807">
    <property type="entry name" value="TransReg_Diox_bact_type"/>
</dbReference>
<dbReference type="PANTHER" id="PTHR46797:SF1">
    <property type="entry name" value="METHYLPHOSPHONATE SYNTHASE"/>
    <property type="match status" value="1"/>
</dbReference>
<dbReference type="InterPro" id="IPR013096">
    <property type="entry name" value="Cupin_2"/>
</dbReference>
<evidence type="ECO:0000256" key="1">
    <source>
        <dbReference type="ARBA" id="ARBA00023125"/>
    </source>
</evidence>
<evidence type="ECO:0000313" key="4">
    <source>
        <dbReference type="Proteomes" id="UP000433493"/>
    </source>
</evidence>
<dbReference type="Gene3D" id="1.10.260.40">
    <property type="entry name" value="lambda repressor-like DNA-binding domains"/>
    <property type="match status" value="1"/>
</dbReference>
<dbReference type="InterPro" id="IPR010982">
    <property type="entry name" value="Lambda_DNA-bd_dom_sf"/>
</dbReference>
<dbReference type="GO" id="GO:0003700">
    <property type="term" value="F:DNA-binding transcription factor activity"/>
    <property type="evidence" value="ECO:0007669"/>
    <property type="project" value="TreeGrafter"/>
</dbReference>
<dbReference type="PANTHER" id="PTHR46797">
    <property type="entry name" value="HTH-TYPE TRANSCRIPTIONAL REGULATOR"/>
    <property type="match status" value="1"/>
</dbReference>
<dbReference type="SUPFAM" id="SSF47413">
    <property type="entry name" value="lambda repressor-like DNA-binding domains"/>
    <property type="match status" value="1"/>
</dbReference>
<dbReference type="Proteomes" id="UP000433493">
    <property type="component" value="Unassembled WGS sequence"/>
</dbReference>
<dbReference type="InterPro" id="IPR014710">
    <property type="entry name" value="RmlC-like_jellyroll"/>
</dbReference>
<dbReference type="SMART" id="SM00530">
    <property type="entry name" value="HTH_XRE"/>
    <property type="match status" value="1"/>
</dbReference>
<dbReference type="RefSeq" id="WP_158051892.1">
    <property type="nucleotide sequence ID" value="NZ_WBKB01000003.1"/>
</dbReference>
<dbReference type="Pfam" id="PF07883">
    <property type="entry name" value="Cupin_2"/>
    <property type="match status" value="1"/>
</dbReference>
<dbReference type="Gene3D" id="2.60.120.10">
    <property type="entry name" value="Jelly Rolls"/>
    <property type="match status" value="1"/>
</dbReference>
<sequence length="198" mass="21702">MSDSALQNLGRRLRAARQSRELTLAELSERASISASTLSRLEAGKRQATLELLLPITRVLDIRIDDLIDHATPDPRVRRASVTRDGLTITPLSPRGSAIDTYRVSYPPTAVPPELRVHDGYEWLYVLDGTLRLRLGEQDLLLNPGEAAEFDTQVPHAMSAHGTTPAHIISIFNASGARIHTHLGEETQEGRTSAGDIT</sequence>